<name>K3Z207_SETIT</name>
<dbReference type="HOGENOM" id="CLU_2376794_0_0_1"/>
<dbReference type="InParanoid" id="K3Z207"/>
<feature type="region of interest" description="Disordered" evidence="1">
    <location>
        <begin position="1"/>
        <end position="65"/>
    </location>
</feature>
<evidence type="ECO:0000313" key="2">
    <source>
        <dbReference type="EnsemblPlants" id="KQL31593"/>
    </source>
</evidence>
<dbReference type="Proteomes" id="UP000004995">
    <property type="component" value="Unassembled WGS sequence"/>
</dbReference>
<dbReference type="AlphaFoldDB" id="K3Z207"/>
<feature type="compositionally biased region" description="Basic and acidic residues" evidence="1">
    <location>
        <begin position="52"/>
        <end position="64"/>
    </location>
</feature>
<feature type="compositionally biased region" description="Basic and acidic residues" evidence="1">
    <location>
        <begin position="16"/>
        <end position="26"/>
    </location>
</feature>
<dbReference type="Gramene" id="KQL31593">
    <property type="protein sequence ID" value="KQL31593"/>
    <property type="gene ID" value="SETIT_020575mg"/>
</dbReference>
<proteinExistence type="predicted"/>
<evidence type="ECO:0000256" key="1">
    <source>
        <dbReference type="SAM" id="MobiDB-lite"/>
    </source>
</evidence>
<dbReference type="EnsemblPlants" id="KQL31593">
    <property type="protein sequence ID" value="KQL31593"/>
    <property type="gene ID" value="SETIT_020575mg"/>
</dbReference>
<organism evidence="2 3">
    <name type="scientific">Setaria italica</name>
    <name type="common">Foxtail millet</name>
    <name type="synonym">Panicum italicum</name>
    <dbReference type="NCBI Taxonomy" id="4555"/>
    <lineage>
        <taxon>Eukaryota</taxon>
        <taxon>Viridiplantae</taxon>
        <taxon>Streptophyta</taxon>
        <taxon>Embryophyta</taxon>
        <taxon>Tracheophyta</taxon>
        <taxon>Spermatophyta</taxon>
        <taxon>Magnoliopsida</taxon>
        <taxon>Liliopsida</taxon>
        <taxon>Poales</taxon>
        <taxon>Poaceae</taxon>
        <taxon>PACMAD clade</taxon>
        <taxon>Panicoideae</taxon>
        <taxon>Panicodae</taxon>
        <taxon>Paniceae</taxon>
        <taxon>Cenchrinae</taxon>
        <taxon>Setaria</taxon>
    </lineage>
</organism>
<dbReference type="EMBL" id="AGNK02000560">
    <property type="status" value="NOT_ANNOTATED_CDS"/>
    <property type="molecule type" value="Genomic_DNA"/>
</dbReference>
<reference evidence="2" key="2">
    <citation type="submission" date="2018-08" db="UniProtKB">
        <authorList>
            <consortium name="EnsemblPlants"/>
        </authorList>
    </citation>
    <scope>IDENTIFICATION</scope>
    <source>
        <strain evidence="2">Yugu1</strain>
    </source>
</reference>
<protein>
    <submittedName>
        <fullName evidence="2">Uncharacterized protein</fullName>
    </submittedName>
</protein>
<reference evidence="3" key="1">
    <citation type="journal article" date="2012" name="Nat. Biotechnol.">
        <title>Reference genome sequence of the model plant Setaria.</title>
        <authorList>
            <person name="Bennetzen J.L."/>
            <person name="Schmutz J."/>
            <person name="Wang H."/>
            <person name="Percifield R."/>
            <person name="Hawkins J."/>
            <person name="Pontaroli A.C."/>
            <person name="Estep M."/>
            <person name="Feng L."/>
            <person name="Vaughn J.N."/>
            <person name="Grimwood J."/>
            <person name="Jenkins J."/>
            <person name="Barry K."/>
            <person name="Lindquist E."/>
            <person name="Hellsten U."/>
            <person name="Deshpande S."/>
            <person name="Wang X."/>
            <person name="Wu X."/>
            <person name="Mitros T."/>
            <person name="Triplett J."/>
            <person name="Yang X."/>
            <person name="Ye C.Y."/>
            <person name="Mauro-Herrera M."/>
            <person name="Wang L."/>
            <person name="Li P."/>
            <person name="Sharma M."/>
            <person name="Sharma R."/>
            <person name="Ronald P.C."/>
            <person name="Panaud O."/>
            <person name="Kellogg E.A."/>
            <person name="Brutnell T.P."/>
            <person name="Doust A.N."/>
            <person name="Tuskan G.A."/>
            <person name="Rokhsar D."/>
            <person name="Devos K.M."/>
        </authorList>
    </citation>
    <scope>NUCLEOTIDE SEQUENCE [LARGE SCALE GENOMIC DNA]</scope>
    <source>
        <strain evidence="3">cv. Yugu1</strain>
    </source>
</reference>
<accession>K3Z207</accession>
<feature type="compositionally biased region" description="Polar residues" evidence="1">
    <location>
        <begin position="28"/>
        <end position="49"/>
    </location>
</feature>
<evidence type="ECO:0000313" key="3">
    <source>
        <dbReference type="Proteomes" id="UP000004995"/>
    </source>
</evidence>
<keyword evidence="3" id="KW-1185">Reference proteome</keyword>
<sequence>MNRSAYSGIRSPKSNETSKTKMDAYYEQRTNPQQNKEQQQPTASATLSNLEAAHRDGSESRCQGDEACGAGCRCRGALWRHARSGRGSRPGHRGP</sequence>